<dbReference type="GO" id="GO:0004016">
    <property type="term" value="F:adenylate cyclase activity"/>
    <property type="evidence" value="ECO:0007669"/>
    <property type="project" value="TreeGrafter"/>
</dbReference>
<gene>
    <name evidence="6" type="ORF">PYX00_000659</name>
</gene>
<proteinExistence type="predicted"/>
<keyword evidence="3" id="KW-0456">Lyase</keyword>
<dbReference type="SUPFAM" id="SSF52540">
    <property type="entry name" value="P-loop containing nucleoside triphosphate hydrolases"/>
    <property type="match status" value="1"/>
</dbReference>
<evidence type="ECO:0000256" key="3">
    <source>
        <dbReference type="ARBA" id="ARBA00023239"/>
    </source>
</evidence>
<dbReference type="InterPro" id="IPR027417">
    <property type="entry name" value="P-loop_NTPase"/>
</dbReference>
<feature type="region of interest" description="Disordered" evidence="4">
    <location>
        <begin position="1"/>
        <end position="181"/>
    </location>
</feature>
<dbReference type="GO" id="GO:0009190">
    <property type="term" value="P:cyclic nucleotide biosynthetic process"/>
    <property type="evidence" value="ECO:0007669"/>
    <property type="project" value="InterPro"/>
</dbReference>
<feature type="domain" description="Guanylate cyclase" evidence="5">
    <location>
        <begin position="313"/>
        <end position="448"/>
    </location>
</feature>
<accession>A0AAW2IB00</accession>
<dbReference type="Gene3D" id="3.30.70.1230">
    <property type="entry name" value="Nucleotide cyclase"/>
    <property type="match status" value="2"/>
</dbReference>
<keyword evidence="1" id="KW-0547">Nucleotide-binding</keyword>
<dbReference type="Pfam" id="PF00211">
    <property type="entry name" value="Guanylate_cyc"/>
    <property type="match status" value="1"/>
</dbReference>
<feature type="compositionally biased region" description="Basic and acidic residues" evidence="4">
    <location>
        <begin position="152"/>
        <end position="181"/>
    </location>
</feature>
<feature type="compositionally biased region" description="Polar residues" evidence="4">
    <location>
        <begin position="256"/>
        <end position="274"/>
    </location>
</feature>
<dbReference type="InterPro" id="IPR001054">
    <property type="entry name" value="A/G_cyclase"/>
</dbReference>
<feature type="compositionally biased region" description="Basic and acidic residues" evidence="4">
    <location>
        <begin position="15"/>
        <end position="32"/>
    </location>
</feature>
<dbReference type="SUPFAM" id="SSF55073">
    <property type="entry name" value="Nucleotide cyclase"/>
    <property type="match status" value="2"/>
</dbReference>
<sequence>MTNIKTPRERRRYRERIAEKEAKEGKEEDDLRPPSNDARARRRERGLLDPMVMESKPKVKEHTEGKHPNLTWNVVEPVTRDKPENVRREKNARLHSADEEVFRQGLHEGPSQYFGREKPSASSLNVRNARPYARDKPSGSTGSDRRKLTRLFNRDKHSPTSVRDKNVPRPITREKPPDLAAQEKLKHIQEVLSDKKNSITDKSHHNVDSSGFSHDFPMVVSDFEYGGARNQSHIWSVGSKVATDQGKGRQSDWALSVSSTDKQDGSNTSLKTRSINKLPNKEKFSYVKILATLLPDEILRDIKAVEPKAFPAALLFADVSGFTVLSEKFDKTGLGGPSRLTEILNKHIGAMIQVVLSKNGDVCKFGGDAIFVFWKASPPADLSAAVSNAIDSALNIQKNCQNLVDGVNEIRIKISVTAGDVTFSVLGEKRRKYYMLIGTPVMEMSNAEKLCNPGEIIVSPSAWNHVLQATQYNFMKHSNKVHVLIQDFGPNWNHKKSQSESIRDTISVRPNLKLAANIEIEQIRPFILPFVMKCVDRSEPLDYLTEMRQVTIVFLRVELHALPSLEMIGVCNDVYQRVCHIVEKTGGVVNKLTCFDKDVSILIVFGLRGFKHELASKVALKCASNCLDMLKIVTQANVAAGVTTGMVYCGVIGHLLRKEYTVMGLPVNKAARLMCAYENIVACDRETFLQSKLRSTHFTILEQKSLKGIQHVGPVYEFNLSSKRFKVTLGTNNQPLLGRSKEIHEFMNFITHYNNGNPTNFFLVYGHARIGKTRLITELVHIAEKFFAEQGSARKQGHSNDSRRSNLDVCFIQLSEEDYKSSYSTIRLMYQPALGLNESSTPEEREEKIISKLGDVKGAHILSSLNTIFNVKFNTSMKYQNLSEEEKMLAKEMVRKMLHRMCFPMYSNWLIVIDDAEFIDEASWVYLRWCCTISRSPLFLIAIGRQKPLTASASDCLFSIPQKKVILEELDKWHNTALACQILGVKAIPVELEDLLQGFKRTGNPGWLESYLMSLIQSESLKVIYLTWHQMEDMRLVTAPEDMSGKYESGLPKEYFNTAASSYWLNWIEPRKTEYSDNDEIIPVCVLGPNFENTRKDSELTMDMMYVKTVDKLKPLEQLILKIGSVLGYNFRRDALVYLVSKEHPSDEKTFGKAIMTLFEIRILCCDTGNFTCPSSLITNRRVILGEDFQKDIKCNCVGLVRSEALQNFPNYASCGFMRFRNPVFRDTMYNLLLDEQKKKYNYLTIEFLCSHTYRCKACHSVLFERILGEEVNGQIRLLCNKTSIHGVRSTKVKIRTKNFGAKKPPPPDLPDMVASKDIILRDVSDCQCSQILSTVYATLQDCAEKAGRKDILLEVSLEYASVNLTSHNVPLTCRILEDTLHLMRSMQNESVFPELTTPFVFAKVYTLMGASNLYMGRYDTALELLDIALKYLGKSVPRTKLQQPLVMLRADFKMKWITNFAKAKFNKSVKKNYHFFDLLSQCYDVMCNAHLDLQNNSLAKYTSVKAMGYALRSHKNFYSLCTSCANLLEVCYIYNEASVSAKIELLAIDICEQSNDGLLEMYELEAIARLYKVIFKARHMRAEIEEGLMIGLKSVRIATAIRNHTLRIALMPDLVLVLVQLNRFSEAVAILHELGSTATQYCDKLGIVWYYAKCMDFQLDTGYTIVPFMECESFVNDEEENLKQFRNCYATERLCTNLWLWCIRHGEWEAAKRYSTLMKTHTVKEKMHSPSSVLSKLKQLEGLLIILVDRLVTKNLQASISLDWDIFKLMKELQKVTLHVKSMRPRYILMRAYHTLIRNPRLNVNELLAHAAALASKMKDQNMVNWIIHSKLVWNNAISVVQKNFWNEHCKYDDFIDWHESDAITEKDTVLFSLRIPH</sequence>
<feature type="compositionally biased region" description="Basic and acidic residues" evidence="4">
    <location>
        <begin position="78"/>
        <end position="106"/>
    </location>
</feature>
<evidence type="ECO:0000313" key="6">
    <source>
        <dbReference type="EMBL" id="KAL0279013.1"/>
    </source>
</evidence>
<name>A0AAW2IB00_9NEOP</name>
<organism evidence="6">
    <name type="scientific">Menopon gallinae</name>
    <name type="common">poultry shaft louse</name>
    <dbReference type="NCBI Taxonomy" id="328185"/>
    <lineage>
        <taxon>Eukaryota</taxon>
        <taxon>Metazoa</taxon>
        <taxon>Ecdysozoa</taxon>
        <taxon>Arthropoda</taxon>
        <taxon>Hexapoda</taxon>
        <taxon>Insecta</taxon>
        <taxon>Pterygota</taxon>
        <taxon>Neoptera</taxon>
        <taxon>Paraneoptera</taxon>
        <taxon>Psocodea</taxon>
        <taxon>Troctomorpha</taxon>
        <taxon>Phthiraptera</taxon>
        <taxon>Amblycera</taxon>
        <taxon>Menoponidae</taxon>
        <taxon>Menopon</taxon>
    </lineage>
</organism>
<feature type="region of interest" description="Disordered" evidence="4">
    <location>
        <begin position="244"/>
        <end position="274"/>
    </location>
</feature>
<feature type="domain" description="Guanylate cyclase" evidence="5">
    <location>
        <begin position="637"/>
        <end position="674"/>
    </location>
</feature>
<dbReference type="FunFam" id="3.30.70.1230:FF:000017">
    <property type="entry name" value="Adenylate cyclase type 10"/>
    <property type="match status" value="1"/>
</dbReference>
<dbReference type="PROSITE" id="PS50125">
    <property type="entry name" value="GUANYLATE_CYCLASE_2"/>
    <property type="match status" value="2"/>
</dbReference>
<evidence type="ECO:0000256" key="2">
    <source>
        <dbReference type="ARBA" id="ARBA00022840"/>
    </source>
</evidence>
<evidence type="ECO:0000256" key="4">
    <source>
        <dbReference type="SAM" id="MobiDB-lite"/>
    </source>
</evidence>
<dbReference type="GO" id="GO:0005524">
    <property type="term" value="F:ATP binding"/>
    <property type="evidence" value="ECO:0007669"/>
    <property type="project" value="UniProtKB-KW"/>
</dbReference>
<dbReference type="GO" id="GO:0005737">
    <property type="term" value="C:cytoplasm"/>
    <property type="evidence" value="ECO:0007669"/>
    <property type="project" value="TreeGrafter"/>
</dbReference>
<comment type="caution">
    <text evidence="6">The sequence shown here is derived from an EMBL/GenBank/DDBJ whole genome shotgun (WGS) entry which is preliminary data.</text>
</comment>
<dbReference type="Gene3D" id="3.40.50.300">
    <property type="entry name" value="P-loop containing nucleotide triphosphate hydrolases"/>
    <property type="match status" value="1"/>
</dbReference>
<dbReference type="PANTHER" id="PTHR16305">
    <property type="entry name" value="TESTICULAR SOLUBLE ADENYLYL CYCLASE"/>
    <property type="match status" value="1"/>
</dbReference>
<dbReference type="EMBL" id="JARGDH010000001">
    <property type="protein sequence ID" value="KAL0279013.1"/>
    <property type="molecule type" value="Genomic_DNA"/>
</dbReference>
<feature type="compositionally biased region" description="Basic and acidic residues" evidence="4">
    <location>
        <begin position="55"/>
        <end position="67"/>
    </location>
</feature>
<dbReference type="PANTHER" id="PTHR16305:SF28">
    <property type="entry name" value="GUANYLATE CYCLASE DOMAIN-CONTAINING PROTEIN"/>
    <property type="match status" value="1"/>
</dbReference>
<dbReference type="InterPro" id="IPR029787">
    <property type="entry name" value="Nucleotide_cyclase"/>
</dbReference>
<evidence type="ECO:0000259" key="5">
    <source>
        <dbReference type="PROSITE" id="PS50125"/>
    </source>
</evidence>
<dbReference type="GO" id="GO:0035556">
    <property type="term" value="P:intracellular signal transduction"/>
    <property type="evidence" value="ECO:0007669"/>
    <property type="project" value="InterPro"/>
</dbReference>
<evidence type="ECO:0000256" key="1">
    <source>
        <dbReference type="ARBA" id="ARBA00022741"/>
    </source>
</evidence>
<reference evidence="6" key="1">
    <citation type="journal article" date="2024" name="Gigascience">
        <title>Chromosome-level genome of the poultry shaft louse Menopon gallinae provides insight into the host-switching and adaptive evolution of parasitic lice.</title>
        <authorList>
            <person name="Xu Y."/>
            <person name="Ma L."/>
            <person name="Liu S."/>
            <person name="Liang Y."/>
            <person name="Liu Q."/>
            <person name="He Z."/>
            <person name="Tian L."/>
            <person name="Duan Y."/>
            <person name="Cai W."/>
            <person name="Li H."/>
            <person name="Song F."/>
        </authorList>
    </citation>
    <scope>NUCLEOTIDE SEQUENCE</scope>
    <source>
        <strain evidence="6">Cailab_2023a</strain>
    </source>
</reference>
<keyword evidence="2" id="KW-0067">ATP-binding</keyword>
<protein>
    <recommendedName>
        <fullName evidence="5">Guanylate cyclase domain-containing protein</fullName>
    </recommendedName>
</protein>
<dbReference type="CDD" id="cd07302">
    <property type="entry name" value="CHD"/>
    <property type="match status" value="2"/>
</dbReference>